<sequence length="78" mass="8761">MTDTDRWPNAFTWLQHLDQDDRAELVNDLRNALGTDDPETALNQFNAEAHAWKATAEVLADPELHHALVDKEPPGGGW</sequence>
<accession>A0ABN1BM44</accession>
<evidence type="ECO:0000313" key="2">
    <source>
        <dbReference type="Proteomes" id="UP001500909"/>
    </source>
</evidence>
<dbReference type="EMBL" id="BAAABY010000070">
    <property type="protein sequence ID" value="GAA0500929.1"/>
    <property type="molecule type" value="Genomic_DNA"/>
</dbReference>
<dbReference type="RefSeq" id="WP_346100439.1">
    <property type="nucleotide sequence ID" value="NZ_BAAABY010000070.1"/>
</dbReference>
<evidence type="ECO:0000313" key="1">
    <source>
        <dbReference type="EMBL" id="GAA0500929.1"/>
    </source>
</evidence>
<name>A0ABN1BM44_9ACTN</name>
<proteinExistence type="predicted"/>
<dbReference type="Proteomes" id="UP001500909">
    <property type="component" value="Unassembled WGS sequence"/>
</dbReference>
<protein>
    <submittedName>
        <fullName evidence="1">Uncharacterized protein</fullName>
    </submittedName>
</protein>
<keyword evidence="2" id="KW-1185">Reference proteome</keyword>
<gene>
    <name evidence="1" type="ORF">GCM10010361_78040</name>
</gene>
<organism evidence="1 2">
    <name type="scientific">Streptomyces olivaceiscleroticus</name>
    <dbReference type="NCBI Taxonomy" id="68245"/>
    <lineage>
        <taxon>Bacteria</taxon>
        <taxon>Bacillati</taxon>
        <taxon>Actinomycetota</taxon>
        <taxon>Actinomycetes</taxon>
        <taxon>Kitasatosporales</taxon>
        <taxon>Streptomycetaceae</taxon>
        <taxon>Streptomyces</taxon>
    </lineage>
</organism>
<comment type="caution">
    <text evidence="1">The sequence shown here is derived from an EMBL/GenBank/DDBJ whole genome shotgun (WGS) entry which is preliminary data.</text>
</comment>
<reference evidence="1 2" key="1">
    <citation type="journal article" date="2019" name="Int. J. Syst. Evol. Microbiol.">
        <title>The Global Catalogue of Microorganisms (GCM) 10K type strain sequencing project: providing services to taxonomists for standard genome sequencing and annotation.</title>
        <authorList>
            <consortium name="The Broad Institute Genomics Platform"/>
            <consortium name="The Broad Institute Genome Sequencing Center for Infectious Disease"/>
            <person name="Wu L."/>
            <person name="Ma J."/>
        </authorList>
    </citation>
    <scope>NUCLEOTIDE SEQUENCE [LARGE SCALE GENOMIC DNA]</scope>
    <source>
        <strain evidence="1 2">JCM 4805</strain>
    </source>
</reference>